<evidence type="ECO:0000256" key="2">
    <source>
        <dbReference type="ARBA" id="ARBA00022630"/>
    </source>
</evidence>
<evidence type="ECO:0000313" key="8">
    <source>
        <dbReference type="Proteomes" id="UP001354931"/>
    </source>
</evidence>
<dbReference type="InterPro" id="IPR036188">
    <property type="entry name" value="FAD/NAD-bd_sf"/>
</dbReference>
<dbReference type="EMBL" id="JAOZYC010000164">
    <property type="protein sequence ID" value="MEB8342495.1"/>
    <property type="molecule type" value="Genomic_DNA"/>
</dbReference>
<gene>
    <name evidence="7" type="ORF">OKJ99_33875</name>
</gene>
<keyword evidence="3" id="KW-0274">FAD</keyword>
<comment type="cofactor">
    <cofactor evidence="1">
        <name>FAD</name>
        <dbReference type="ChEBI" id="CHEBI:57692"/>
    </cofactor>
</comment>
<dbReference type="Gene3D" id="3.30.390.30">
    <property type="match status" value="1"/>
</dbReference>
<name>A0ABU6FGT7_9ACTN</name>
<dbReference type="RefSeq" id="WP_326021989.1">
    <property type="nucleotide sequence ID" value="NZ_JAOZYC010000164.1"/>
</dbReference>
<dbReference type="Pfam" id="PF07992">
    <property type="entry name" value="Pyr_redox_2"/>
    <property type="match status" value="1"/>
</dbReference>
<proteinExistence type="predicted"/>
<dbReference type="Proteomes" id="UP001354931">
    <property type="component" value="Unassembled WGS sequence"/>
</dbReference>
<reference evidence="7 8" key="1">
    <citation type="submission" date="2022-10" db="EMBL/GenBank/DDBJ databases">
        <authorList>
            <person name="Xie J."/>
            <person name="Shen N."/>
        </authorList>
    </citation>
    <scope>NUCLEOTIDE SEQUENCE [LARGE SCALE GENOMIC DNA]</scope>
    <source>
        <strain evidence="7 8">YIM65594</strain>
    </source>
</reference>
<dbReference type="PRINTS" id="PR00411">
    <property type="entry name" value="PNDRDTASEI"/>
</dbReference>
<keyword evidence="8" id="KW-1185">Reference proteome</keyword>
<comment type="caution">
    <text evidence="7">The sequence shown here is derived from an EMBL/GenBank/DDBJ whole genome shotgun (WGS) entry which is preliminary data.</text>
</comment>
<evidence type="ECO:0000256" key="3">
    <source>
        <dbReference type="ARBA" id="ARBA00022827"/>
    </source>
</evidence>
<dbReference type="PANTHER" id="PTHR43557">
    <property type="entry name" value="APOPTOSIS-INDUCING FACTOR 1"/>
    <property type="match status" value="1"/>
</dbReference>
<evidence type="ECO:0000259" key="6">
    <source>
        <dbReference type="Pfam" id="PF14759"/>
    </source>
</evidence>
<dbReference type="InterPro" id="IPR050446">
    <property type="entry name" value="FAD-oxidoreductase/Apoptosis"/>
</dbReference>
<dbReference type="SUPFAM" id="SSF51905">
    <property type="entry name" value="FAD/NAD(P)-binding domain"/>
    <property type="match status" value="1"/>
</dbReference>
<dbReference type="InterPro" id="IPR016156">
    <property type="entry name" value="FAD/NAD-linked_Rdtase_dimer_sf"/>
</dbReference>
<feature type="domain" description="Reductase C-terminal" evidence="6">
    <location>
        <begin position="326"/>
        <end position="410"/>
    </location>
</feature>
<protein>
    <submittedName>
        <fullName evidence="7">FAD-dependent oxidoreductase</fullName>
    </submittedName>
</protein>
<dbReference type="Gene3D" id="3.50.50.60">
    <property type="entry name" value="FAD/NAD(P)-binding domain"/>
    <property type="match status" value="2"/>
</dbReference>
<organism evidence="7 8">
    <name type="scientific">Streptomyces endophyticus</name>
    <dbReference type="NCBI Taxonomy" id="714166"/>
    <lineage>
        <taxon>Bacteria</taxon>
        <taxon>Bacillati</taxon>
        <taxon>Actinomycetota</taxon>
        <taxon>Actinomycetes</taxon>
        <taxon>Kitasatosporales</taxon>
        <taxon>Streptomycetaceae</taxon>
        <taxon>Streptomyces</taxon>
    </lineage>
</organism>
<accession>A0ABU6FGT7</accession>
<feature type="domain" description="FAD/NAD(P)-binding" evidence="5">
    <location>
        <begin position="10"/>
        <end position="307"/>
    </location>
</feature>
<dbReference type="Pfam" id="PF14759">
    <property type="entry name" value="Reductase_C"/>
    <property type="match status" value="1"/>
</dbReference>
<evidence type="ECO:0000256" key="4">
    <source>
        <dbReference type="ARBA" id="ARBA00023002"/>
    </source>
</evidence>
<evidence type="ECO:0000259" key="5">
    <source>
        <dbReference type="Pfam" id="PF07992"/>
    </source>
</evidence>
<keyword evidence="4" id="KW-0560">Oxidoreductase</keyword>
<evidence type="ECO:0000256" key="1">
    <source>
        <dbReference type="ARBA" id="ARBA00001974"/>
    </source>
</evidence>
<evidence type="ECO:0000313" key="7">
    <source>
        <dbReference type="EMBL" id="MEB8342495.1"/>
    </source>
</evidence>
<dbReference type="SUPFAM" id="SSF55424">
    <property type="entry name" value="FAD/NAD-linked reductases, dimerisation (C-terminal) domain"/>
    <property type="match status" value="1"/>
</dbReference>
<dbReference type="InterPro" id="IPR028202">
    <property type="entry name" value="Reductase_C"/>
</dbReference>
<sequence length="424" mass="45181">MPEQPENPRSVAVVGAGQAAAVAARTLRRRGFTGTVTLIGDEPYAPYQRPPLSKELLDGSQRPEDAELLSEDWCRDNDIVLRLGAEARRIDTTARAVELADGTRVPADRVLLATGARARRLPGVPEGDERIVHLRGMADALRLRALLRPGGRVVIVGAGFVGSEVASTALARGVTPVVLEQAQVPLAGVLGPRLGSFCADVQRTSGVELHTGDTVATVRTTPDAVVVTTRSGLEVAGDAVVVAVGALPNTEVADASGLSVSNGVLVDEHCRTSVPGVYAAGDVANHKHPLYDRWVRVEHFDNANKQAMAAAKNILGRSVVYDDPHWFWSDQFGLNLQHCGDPHGWDRLVVRGSLDERDFIAFYLADGVLRAAFAAERGGDVYTAKELIARGARPDPGLLADEDTDLTELMELAEPVADAARTKG</sequence>
<dbReference type="PRINTS" id="PR00368">
    <property type="entry name" value="FADPNR"/>
</dbReference>
<keyword evidence="2" id="KW-0285">Flavoprotein</keyword>
<dbReference type="PANTHER" id="PTHR43557:SF2">
    <property type="entry name" value="RIESKE DOMAIN-CONTAINING PROTEIN-RELATED"/>
    <property type="match status" value="1"/>
</dbReference>
<dbReference type="InterPro" id="IPR023753">
    <property type="entry name" value="FAD/NAD-binding_dom"/>
</dbReference>